<protein>
    <recommendedName>
        <fullName evidence="2">HIT domain-containing protein</fullName>
    </recommendedName>
</protein>
<dbReference type="SUPFAM" id="SSF54197">
    <property type="entry name" value="HIT-like"/>
    <property type="match status" value="1"/>
</dbReference>
<proteinExistence type="predicted"/>
<evidence type="ECO:0000313" key="1">
    <source>
        <dbReference type="EMBL" id="QHT87293.1"/>
    </source>
</evidence>
<dbReference type="AlphaFoldDB" id="A0A6C0I574"/>
<organism evidence="1">
    <name type="scientific">viral metagenome</name>
    <dbReference type="NCBI Taxonomy" id="1070528"/>
    <lineage>
        <taxon>unclassified sequences</taxon>
        <taxon>metagenomes</taxon>
        <taxon>organismal metagenomes</taxon>
    </lineage>
</organism>
<dbReference type="EMBL" id="MN740086">
    <property type="protein sequence ID" value="QHT87293.1"/>
    <property type="molecule type" value="Genomic_DNA"/>
</dbReference>
<name>A0A6C0I574_9ZZZZ</name>
<reference evidence="1" key="1">
    <citation type="journal article" date="2020" name="Nature">
        <title>Giant virus diversity and host interactions through global metagenomics.</title>
        <authorList>
            <person name="Schulz F."/>
            <person name="Roux S."/>
            <person name="Paez-Espino D."/>
            <person name="Jungbluth S."/>
            <person name="Walsh D.A."/>
            <person name="Denef V.J."/>
            <person name="McMahon K.D."/>
            <person name="Konstantinidis K.T."/>
            <person name="Eloe-Fadrosh E.A."/>
            <person name="Kyrpides N.C."/>
            <person name="Woyke T."/>
        </authorList>
    </citation>
    <scope>NUCLEOTIDE SEQUENCE</scope>
    <source>
        <strain evidence="1">GVMAG-M-3300023184-190</strain>
    </source>
</reference>
<dbReference type="InterPro" id="IPR036265">
    <property type="entry name" value="HIT-like_sf"/>
</dbReference>
<sequence length="297" mass="34379">MLDIKKLKRKLLNKGFYDIITSSCNTNNNNNNINLCQNRIDQIKIGNIQDTEFITITTPCRIGRDINCMIESDTMCNSSITCPLCYFTKKNVETVCTSIDKIKRYNLDDGFIMIPNAFPYLDNHFLITVSTHVTQFDMITNSVIQLFGNIYKLLLTNPTGVIFFNGMCGNSLEHFHCQITTTEFPIFKYVPSKNGLINTHGFRGWFITFSYENRNIFYEMIDKLKKTSYNFILKIHNDKFHCIFFIRNNCNKVRPNLNFGSTELAGVIGSNKDNFPNKDVIDTYLDITNNVSNYTFF</sequence>
<accession>A0A6C0I574</accession>
<evidence type="ECO:0008006" key="2">
    <source>
        <dbReference type="Google" id="ProtNLM"/>
    </source>
</evidence>